<dbReference type="PANTHER" id="PTHR31485">
    <property type="entry name" value="PEPTIDYL SERINE ALPHA-GALACTOSYLTRANSFERASE"/>
    <property type="match status" value="1"/>
</dbReference>
<dbReference type="EMBL" id="VJMH01005116">
    <property type="protein sequence ID" value="KAF0700607.1"/>
    <property type="molecule type" value="Genomic_DNA"/>
</dbReference>
<organism evidence="4 5">
    <name type="scientific">Aphanomyces stellatus</name>
    <dbReference type="NCBI Taxonomy" id="120398"/>
    <lineage>
        <taxon>Eukaryota</taxon>
        <taxon>Sar</taxon>
        <taxon>Stramenopiles</taxon>
        <taxon>Oomycota</taxon>
        <taxon>Saprolegniomycetes</taxon>
        <taxon>Saprolegniales</taxon>
        <taxon>Verrucalvaceae</taxon>
        <taxon>Aphanomyces</taxon>
    </lineage>
</organism>
<feature type="compositionally biased region" description="Low complexity" evidence="1">
    <location>
        <begin position="72"/>
        <end position="89"/>
    </location>
</feature>
<dbReference type="Proteomes" id="UP000332933">
    <property type="component" value="Unassembled WGS sequence"/>
</dbReference>
<evidence type="ECO:0000313" key="5">
    <source>
        <dbReference type="Proteomes" id="UP000332933"/>
    </source>
</evidence>
<dbReference type="EMBL" id="CAADRA010005137">
    <property type="protein sequence ID" value="VFT85760.1"/>
    <property type="molecule type" value="Genomic_DNA"/>
</dbReference>
<dbReference type="OrthoDB" id="2015991at2759"/>
<feature type="transmembrane region" description="Helical" evidence="2">
    <location>
        <begin position="20"/>
        <end position="38"/>
    </location>
</feature>
<reference evidence="3" key="2">
    <citation type="submission" date="2019-06" db="EMBL/GenBank/DDBJ databases">
        <title>Genomics analysis of Aphanomyces spp. identifies a new class of oomycete effector associated with host adaptation.</title>
        <authorList>
            <person name="Gaulin E."/>
        </authorList>
    </citation>
    <scope>NUCLEOTIDE SEQUENCE</scope>
    <source>
        <strain evidence="3">CBS 578.67</strain>
    </source>
</reference>
<keyword evidence="5" id="KW-1185">Reference proteome</keyword>
<reference evidence="4 5" key="1">
    <citation type="submission" date="2019-03" db="EMBL/GenBank/DDBJ databases">
        <authorList>
            <person name="Gaulin E."/>
            <person name="Dumas B."/>
        </authorList>
    </citation>
    <scope>NUCLEOTIDE SEQUENCE [LARGE SCALE GENOMIC DNA]</scope>
    <source>
        <strain evidence="4">CBS 568.67</strain>
    </source>
</reference>
<keyword evidence="2" id="KW-0472">Membrane</keyword>
<feature type="region of interest" description="Disordered" evidence="1">
    <location>
        <begin position="68"/>
        <end position="89"/>
    </location>
</feature>
<keyword evidence="2" id="KW-1133">Transmembrane helix</keyword>
<protein>
    <submittedName>
        <fullName evidence="4">Aste57867_8874 protein</fullName>
    </submittedName>
</protein>
<evidence type="ECO:0000256" key="2">
    <source>
        <dbReference type="SAM" id="Phobius"/>
    </source>
</evidence>
<proteinExistence type="predicted"/>
<name>A0A485KLC2_9STRA</name>
<evidence type="ECO:0000313" key="4">
    <source>
        <dbReference type="EMBL" id="VFT85760.1"/>
    </source>
</evidence>
<dbReference type="GO" id="GO:0016757">
    <property type="term" value="F:glycosyltransferase activity"/>
    <property type="evidence" value="ECO:0007669"/>
    <property type="project" value="InterPro"/>
</dbReference>
<keyword evidence="2" id="KW-0812">Transmembrane</keyword>
<gene>
    <name evidence="4" type="primary">Aste57867_8874</name>
    <name evidence="3" type="ORF">As57867_008839</name>
    <name evidence="4" type="ORF">ASTE57867_8874</name>
</gene>
<accession>A0A485KLC2</accession>
<dbReference type="AlphaFoldDB" id="A0A485KLC2"/>
<sequence length="506" mass="56208">MSSGGRSGGTPVATAPYRGPAWIIFTLSGMLLLGYAAFSFELELMSRLEEPTAAPIQHVKETTQPISRMRVPSTTESTAAAEAPPSTQQASLDYVVDPKHHVHMVYTTSCDQELRQLLSAALQLSLSRVGQVGPLTEIITGCTTEQVEAITKLPTFYTDYRVHFAPESATQTLENGKRQHYMAFNKPFGLLHFLKHGEPKDNLHVALVDADYLLLQPLEVNRGANWSRYYQTNSQSLRQPKDITDTVGHGVGVAQNMKAFLGGVWWNDVNSTVKDIVCRNKPCAHVSNADAMEYFEPSGTPYILTRADMQRVAVDYAAFAVAGRSHSDSWMVEMSAWGAAVANQDVKLTMVTHVGGATPAFMETEYWDFVPPDLANPCADATTLVLPRHVPVGIHYAMYYGASDDVNSGFAFYKYRIPRDILTCDSMMLALPPATEWTWATDTPARHRVWLECTAIKFLNQVIERVKRRTCPLGFNSFRGLKLHAAMNYKNGQPSPENLAFFRNTN</sequence>
<dbReference type="InterPro" id="IPR044845">
    <property type="entry name" value="HPAT/SRGT1-like"/>
</dbReference>
<evidence type="ECO:0000313" key="3">
    <source>
        <dbReference type="EMBL" id="KAF0700607.1"/>
    </source>
</evidence>
<dbReference type="PANTHER" id="PTHR31485:SF7">
    <property type="entry name" value="PEPTIDYL SERINE ALPHA-GALACTOSYLTRANSFERASE"/>
    <property type="match status" value="1"/>
</dbReference>
<evidence type="ECO:0000256" key="1">
    <source>
        <dbReference type="SAM" id="MobiDB-lite"/>
    </source>
</evidence>